<proteinExistence type="predicted"/>
<feature type="compositionally biased region" description="Low complexity" evidence="1">
    <location>
        <begin position="212"/>
        <end position="223"/>
    </location>
</feature>
<reference evidence="2" key="1">
    <citation type="submission" date="2023-02" db="EMBL/GenBank/DDBJ databases">
        <title>Mating type loci evolution in Malassezia.</title>
        <authorList>
            <person name="Coelho M.A."/>
        </authorList>
    </citation>
    <scope>NUCLEOTIDE SEQUENCE</scope>
    <source>
        <strain evidence="2">CBS 14136</strain>
    </source>
</reference>
<protein>
    <submittedName>
        <fullName evidence="2">Uncharacterized protein</fullName>
    </submittedName>
</protein>
<name>A0AAF0JDE5_9BASI</name>
<sequence>MSGSSRASKSSTKRASSTSHSRIYETPSTPQKRKKKANAVSPENPFRSPQKQPANYSKVPEFPSCIKQQPSYESDISDEEPLQSKGSELKSPTKSPLRPVVAAFTPRTKARKRLRGELIQTPPGRRTQRLDNLARKNLLNKSPQTKRAVFAATETALDENPLDVSDQEVFGPSPQKPLDQMRKFRPLFRASSADENRMIESPQRSPTGPFDSSQTTQATLQSTPEATQTSATSQVPSIAPGSQLLELDDEQDAARSIHILPYRRYGNARQMTHNGRDEMDALDFSLIHVAEASGISNAASRMQDLSLVSSGHPTSRVEAFRRQRNEQITNAIFHETNQQPIQTIYARNFDPDDTLHAPHSDEDWASETSEAEYGIGTGEMDADDIL</sequence>
<feature type="region of interest" description="Disordered" evidence="1">
    <location>
        <begin position="190"/>
        <end position="237"/>
    </location>
</feature>
<feature type="compositionally biased region" description="Low complexity" evidence="1">
    <location>
        <begin position="1"/>
        <end position="21"/>
    </location>
</feature>
<feature type="compositionally biased region" description="Basic and acidic residues" evidence="1">
    <location>
        <begin position="352"/>
        <end position="362"/>
    </location>
</feature>
<accession>A0AAF0JDE5</accession>
<feature type="region of interest" description="Disordered" evidence="1">
    <location>
        <begin position="352"/>
        <end position="386"/>
    </location>
</feature>
<dbReference type="EMBL" id="CP118375">
    <property type="protein sequence ID" value="WFD42553.1"/>
    <property type="molecule type" value="Genomic_DNA"/>
</dbReference>
<dbReference type="AlphaFoldDB" id="A0AAF0JDE5"/>
<gene>
    <name evidence="2" type="ORF">MPSI1_001199</name>
</gene>
<dbReference type="Proteomes" id="UP001214628">
    <property type="component" value="Chromosome 1"/>
</dbReference>
<feature type="region of interest" description="Disordered" evidence="1">
    <location>
        <begin position="1"/>
        <end position="136"/>
    </location>
</feature>
<feature type="compositionally biased region" description="Polar residues" evidence="1">
    <location>
        <begin position="224"/>
        <end position="236"/>
    </location>
</feature>
<feature type="compositionally biased region" description="Polar residues" evidence="1">
    <location>
        <begin position="84"/>
        <end position="94"/>
    </location>
</feature>
<evidence type="ECO:0000256" key="1">
    <source>
        <dbReference type="SAM" id="MobiDB-lite"/>
    </source>
</evidence>
<evidence type="ECO:0000313" key="3">
    <source>
        <dbReference type="Proteomes" id="UP001214628"/>
    </source>
</evidence>
<organism evidence="2 3">
    <name type="scientific">Malassezia psittaci</name>
    <dbReference type="NCBI Taxonomy" id="1821823"/>
    <lineage>
        <taxon>Eukaryota</taxon>
        <taxon>Fungi</taxon>
        <taxon>Dikarya</taxon>
        <taxon>Basidiomycota</taxon>
        <taxon>Ustilaginomycotina</taxon>
        <taxon>Malasseziomycetes</taxon>
        <taxon>Malasseziales</taxon>
        <taxon>Malasseziaceae</taxon>
        <taxon>Malassezia</taxon>
    </lineage>
</organism>
<evidence type="ECO:0000313" key="2">
    <source>
        <dbReference type="EMBL" id="WFD42553.1"/>
    </source>
</evidence>
<keyword evidence="3" id="KW-1185">Reference proteome</keyword>